<dbReference type="InterPro" id="IPR005025">
    <property type="entry name" value="FMN_Rdtase-like_dom"/>
</dbReference>
<proteinExistence type="predicted"/>
<evidence type="ECO:0000313" key="4">
    <source>
        <dbReference type="EMBL" id="MCC5468432.1"/>
    </source>
</evidence>
<keyword evidence="1" id="KW-0285">Flavoprotein</keyword>
<comment type="caution">
    <text evidence="4">The sequence shown here is derived from an EMBL/GenBank/DDBJ whole genome shotgun (WGS) entry which is preliminary data.</text>
</comment>
<organism evidence="4 5">
    <name type="scientific">Pelosinus baikalensis</name>
    <dbReference type="NCBI Taxonomy" id="2892015"/>
    <lineage>
        <taxon>Bacteria</taxon>
        <taxon>Bacillati</taxon>
        <taxon>Bacillota</taxon>
        <taxon>Negativicutes</taxon>
        <taxon>Selenomonadales</taxon>
        <taxon>Sporomusaceae</taxon>
        <taxon>Pelosinus</taxon>
    </lineage>
</organism>
<protein>
    <submittedName>
        <fullName evidence="4">Flavodoxin family protein</fullName>
    </submittedName>
</protein>
<feature type="domain" description="NADPH-dependent FMN reductase-like" evidence="3">
    <location>
        <begin position="2"/>
        <end position="160"/>
    </location>
</feature>
<dbReference type="Gene3D" id="3.40.50.360">
    <property type="match status" value="1"/>
</dbReference>
<dbReference type="Proteomes" id="UP001165492">
    <property type="component" value="Unassembled WGS sequence"/>
</dbReference>
<dbReference type="Pfam" id="PF03358">
    <property type="entry name" value="FMN_red"/>
    <property type="match status" value="1"/>
</dbReference>
<dbReference type="RefSeq" id="WP_229537324.1">
    <property type="nucleotide sequence ID" value="NZ_JAJHJB010000066.1"/>
</dbReference>
<evidence type="ECO:0000313" key="5">
    <source>
        <dbReference type="Proteomes" id="UP001165492"/>
    </source>
</evidence>
<keyword evidence="5" id="KW-1185">Reference proteome</keyword>
<dbReference type="SUPFAM" id="SSF52218">
    <property type="entry name" value="Flavoproteins"/>
    <property type="match status" value="1"/>
</dbReference>
<reference evidence="4" key="1">
    <citation type="submission" date="2021-11" db="EMBL/GenBank/DDBJ databases">
        <title>Description of a new species Pelosinus isolated from the bottom sediments of Lake Baikal.</title>
        <authorList>
            <person name="Zakharyuk A."/>
        </authorList>
    </citation>
    <scope>NUCLEOTIDE SEQUENCE</scope>
    <source>
        <strain evidence="4">Bkl1</strain>
    </source>
</reference>
<gene>
    <name evidence="4" type="ORF">LMF89_24150</name>
</gene>
<sequence length="194" mass="21114">MMKVIGINGSPRKDGNTDILIQTVFSELNRQGIDTEMISLSGKNIRGCTACRACMKLKNKQCIMTDDFFNVCLEKMIAADGIILGSPVYSAGITSQIKALIDRASIVLAANRGLLKYKVGASVIAVRRGGATSAFDTLNHFLHSKEMFLVGSTYWNMAYGNSIGEVEQDQEGIANMKNIGENMAWLLKKIHGSS</sequence>
<evidence type="ECO:0000259" key="3">
    <source>
        <dbReference type="Pfam" id="PF03358"/>
    </source>
</evidence>
<dbReference type="EMBL" id="JAJHJB010000066">
    <property type="protein sequence ID" value="MCC5468432.1"/>
    <property type="molecule type" value="Genomic_DNA"/>
</dbReference>
<evidence type="ECO:0000256" key="2">
    <source>
        <dbReference type="ARBA" id="ARBA00022643"/>
    </source>
</evidence>
<dbReference type="InterPro" id="IPR029039">
    <property type="entry name" value="Flavoprotein-like_sf"/>
</dbReference>
<accession>A0ABS8HZS9</accession>
<dbReference type="InterPro" id="IPR051796">
    <property type="entry name" value="ISF_SsuE-like"/>
</dbReference>
<dbReference type="PANTHER" id="PTHR43278">
    <property type="entry name" value="NAD(P)H-DEPENDENT FMN-CONTAINING OXIDOREDUCTASE YWQN-RELATED"/>
    <property type="match status" value="1"/>
</dbReference>
<dbReference type="PANTHER" id="PTHR43278:SF4">
    <property type="entry name" value="NAD(P)H-DEPENDENT FMN-CONTAINING OXIDOREDUCTASE YWQN-RELATED"/>
    <property type="match status" value="1"/>
</dbReference>
<evidence type="ECO:0000256" key="1">
    <source>
        <dbReference type="ARBA" id="ARBA00022630"/>
    </source>
</evidence>
<name>A0ABS8HZS9_9FIRM</name>
<keyword evidence="2" id="KW-0288">FMN</keyword>